<dbReference type="STRING" id="299467.A0A443SDK3"/>
<protein>
    <recommendedName>
        <fullName evidence="22">Sialin</fullName>
    </recommendedName>
    <alternativeName>
        <fullName evidence="25">H(+)/nitrate cotransporter</fullName>
    </alternativeName>
    <alternativeName>
        <fullName evidence="23">H(+)/sialic acid cotransporter</fullName>
    </alternativeName>
    <alternativeName>
        <fullName evidence="24">Vesicular excitatory amino acid transporter</fullName>
    </alternativeName>
</protein>
<feature type="transmembrane region" description="Helical" evidence="26">
    <location>
        <begin position="363"/>
        <end position="383"/>
    </location>
</feature>
<evidence type="ECO:0000256" key="26">
    <source>
        <dbReference type="SAM" id="Phobius"/>
    </source>
</evidence>
<keyword evidence="29" id="KW-1185">Reference proteome</keyword>
<keyword evidence="12" id="KW-0325">Glycoprotein</keyword>
<comment type="catalytic activity">
    <reaction evidence="19">
        <text>L-glutamate(out) = L-glutamate(in)</text>
        <dbReference type="Rhea" id="RHEA:66336"/>
        <dbReference type="ChEBI" id="CHEBI:29985"/>
    </reaction>
    <physiologicalReaction direction="left-to-right" evidence="19">
        <dbReference type="Rhea" id="RHEA:66337"/>
    </physiologicalReaction>
</comment>
<evidence type="ECO:0000256" key="5">
    <source>
        <dbReference type="ARBA" id="ARBA00022448"/>
    </source>
</evidence>
<keyword evidence="5" id="KW-0813">Transport</keyword>
<dbReference type="Proteomes" id="UP000288716">
    <property type="component" value="Unassembled WGS sequence"/>
</dbReference>
<evidence type="ECO:0000256" key="18">
    <source>
        <dbReference type="ARBA" id="ARBA00051403"/>
    </source>
</evidence>
<dbReference type="GO" id="GO:0005765">
    <property type="term" value="C:lysosomal membrane"/>
    <property type="evidence" value="ECO:0007669"/>
    <property type="project" value="UniProtKB-SubCell"/>
</dbReference>
<dbReference type="GO" id="GO:0016323">
    <property type="term" value="C:basolateral plasma membrane"/>
    <property type="evidence" value="ECO:0007669"/>
    <property type="project" value="UniProtKB-SubCell"/>
</dbReference>
<keyword evidence="6" id="KW-1003">Cell membrane</keyword>
<dbReference type="GO" id="GO:0015293">
    <property type="term" value="F:symporter activity"/>
    <property type="evidence" value="ECO:0007669"/>
    <property type="project" value="UniProtKB-KW"/>
</dbReference>
<evidence type="ECO:0000256" key="13">
    <source>
        <dbReference type="ARBA" id="ARBA00023228"/>
    </source>
</evidence>
<evidence type="ECO:0000256" key="21">
    <source>
        <dbReference type="ARBA" id="ARBA00056891"/>
    </source>
</evidence>
<evidence type="ECO:0000256" key="6">
    <source>
        <dbReference type="ARBA" id="ARBA00022475"/>
    </source>
</evidence>
<evidence type="ECO:0000256" key="9">
    <source>
        <dbReference type="ARBA" id="ARBA00022989"/>
    </source>
</evidence>
<evidence type="ECO:0000256" key="24">
    <source>
        <dbReference type="ARBA" id="ARBA00081195"/>
    </source>
</evidence>
<comment type="catalytic activity">
    <reaction evidence="15">
        <text>2 nitrate(out) + H(+)(out) = 2 nitrate(in) + H(+)(in)</text>
        <dbReference type="Rhea" id="RHEA:71539"/>
        <dbReference type="ChEBI" id="CHEBI:15378"/>
        <dbReference type="ChEBI" id="CHEBI:17632"/>
    </reaction>
    <physiologicalReaction direction="left-to-right" evidence="15">
        <dbReference type="Rhea" id="RHEA:71540"/>
    </physiologicalReaction>
</comment>
<evidence type="ECO:0000256" key="23">
    <source>
        <dbReference type="ARBA" id="ARBA00080244"/>
    </source>
</evidence>
<keyword evidence="13" id="KW-0458">Lysosome</keyword>
<dbReference type="FunFam" id="1.20.1250.20:FF:000067">
    <property type="entry name" value="sialin isoform X2"/>
    <property type="match status" value="1"/>
</dbReference>
<name>A0A443SDK3_9ACAR</name>
<evidence type="ECO:0000256" key="10">
    <source>
        <dbReference type="ARBA" id="ARBA00023018"/>
    </source>
</evidence>
<sequence>MSSKCFQARHVLVGLGFFGFFMLYALKVDLSVAIVSMIKTSGSAKNGSSFSTECLSPNFTQNAIANSSGEFEWGERTKSIVMASFFWGYVLTQVPGGRLAEMFGSKHLLGLGVFVTSVLTLLSPIAARMGDKAFIFCRFLEGLFEGVTFPAMHAMIARWFPKFERGLMATIIYSGAQIGTVVTMGLAGQLIDANLFGGWPSVFYVLGVLGVIWYILWTYLVFETPQEHSFISKGELKYILDGIGNEKAVRNPRIPWSKIFTSVPFWALIVTSFLQTLGFFIILLNLPSYFSSVLGFDIKKNGYVSSLPYLFQAIVGWCVSSFFDSLIQRNCLEINTCRKICNTIASIGPAVCLWGVTVAKCDVFWNVALFTLSMAFYGFSYSGSSVTHVDMSPDFAGTLMGIGNSLANCANVFGPYIVGLLIEHEMSLASWALVWYMSSLSFLVAGAVYLFFASAKLQPWGLSSGVHYT</sequence>
<dbReference type="PANTHER" id="PTHR11662">
    <property type="entry name" value="SOLUTE CARRIER FAMILY 17"/>
    <property type="match status" value="1"/>
</dbReference>
<dbReference type="InterPro" id="IPR050382">
    <property type="entry name" value="MFS_Na/Anion_cotransporter"/>
</dbReference>
<evidence type="ECO:0000259" key="27">
    <source>
        <dbReference type="PROSITE" id="PS50850"/>
    </source>
</evidence>
<feature type="transmembrane region" description="Helical" evidence="26">
    <location>
        <begin position="12"/>
        <end position="38"/>
    </location>
</feature>
<feature type="transmembrane region" description="Helical" evidence="26">
    <location>
        <begin position="133"/>
        <end position="155"/>
    </location>
</feature>
<keyword evidence="8" id="KW-0769">Symport</keyword>
<dbReference type="GO" id="GO:0030672">
    <property type="term" value="C:synaptic vesicle membrane"/>
    <property type="evidence" value="ECO:0007669"/>
    <property type="project" value="UniProtKB-SubCell"/>
</dbReference>
<evidence type="ECO:0000256" key="12">
    <source>
        <dbReference type="ARBA" id="ARBA00023180"/>
    </source>
</evidence>
<evidence type="ECO:0000256" key="15">
    <source>
        <dbReference type="ARBA" id="ARBA00050101"/>
    </source>
</evidence>
<comment type="caution">
    <text evidence="28">The sequence shown here is derived from an EMBL/GenBank/DDBJ whole genome shotgun (WGS) entry which is preliminary data.</text>
</comment>
<comment type="catalytic activity">
    <reaction evidence="20">
        <text>D-glucuronate(out) + H(+)(out) = D-glucuronate(in) + H(+)(in)</text>
        <dbReference type="Rhea" id="RHEA:72591"/>
        <dbReference type="ChEBI" id="CHEBI:15378"/>
        <dbReference type="ChEBI" id="CHEBI:58720"/>
    </reaction>
    <physiologicalReaction direction="left-to-right" evidence="20">
        <dbReference type="Rhea" id="RHEA:72592"/>
    </physiologicalReaction>
</comment>
<dbReference type="EMBL" id="NCKV01003533">
    <property type="protein sequence ID" value="RWS25607.1"/>
    <property type="molecule type" value="Genomic_DNA"/>
</dbReference>
<gene>
    <name evidence="28" type="ORF">B4U80_00402</name>
</gene>
<keyword evidence="9 26" id="KW-1133">Transmembrane helix</keyword>
<keyword evidence="14" id="KW-0968">Cytoplasmic vesicle</keyword>
<evidence type="ECO:0000256" key="7">
    <source>
        <dbReference type="ARBA" id="ARBA00022692"/>
    </source>
</evidence>
<organism evidence="28 29">
    <name type="scientific">Leptotrombidium deliense</name>
    <dbReference type="NCBI Taxonomy" id="299467"/>
    <lineage>
        <taxon>Eukaryota</taxon>
        <taxon>Metazoa</taxon>
        <taxon>Ecdysozoa</taxon>
        <taxon>Arthropoda</taxon>
        <taxon>Chelicerata</taxon>
        <taxon>Arachnida</taxon>
        <taxon>Acari</taxon>
        <taxon>Acariformes</taxon>
        <taxon>Trombidiformes</taxon>
        <taxon>Prostigmata</taxon>
        <taxon>Anystina</taxon>
        <taxon>Parasitengona</taxon>
        <taxon>Trombiculoidea</taxon>
        <taxon>Trombiculidae</taxon>
        <taxon>Leptotrombidium</taxon>
    </lineage>
</organism>
<dbReference type="FunFam" id="1.20.1250.20:FF:000003">
    <property type="entry name" value="Solute carrier family 17 member 3"/>
    <property type="match status" value="1"/>
</dbReference>
<feature type="transmembrane region" description="Helical" evidence="26">
    <location>
        <begin position="203"/>
        <end position="222"/>
    </location>
</feature>
<feature type="domain" description="Major facilitator superfamily (MFS) profile" evidence="27">
    <location>
        <begin position="11"/>
        <end position="456"/>
    </location>
</feature>
<dbReference type="VEuPathDB" id="VectorBase:LDEU006434"/>
<evidence type="ECO:0000256" key="22">
    <source>
        <dbReference type="ARBA" id="ARBA00069713"/>
    </source>
</evidence>
<evidence type="ECO:0000256" key="11">
    <source>
        <dbReference type="ARBA" id="ARBA00023136"/>
    </source>
</evidence>
<dbReference type="InterPro" id="IPR011701">
    <property type="entry name" value="MFS"/>
</dbReference>
<evidence type="ECO:0000313" key="29">
    <source>
        <dbReference type="Proteomes" id="UP000288716"/>
    </source>
</evidence>
<dbReference type="SUPFAM" id="SSF103473">
    <property type="entry name" value="MFS general substrate transporter"/>
    <property type="match status" value="1"/>
</dbReference>
<evidence type="ECO:0000256" key="8">
    <source>
        <dbReference type="ARBA" id="ARBA00022847"/>
    </source>
</evidence>
<dbReference type="Pfam" id="PF07690">
    <property type="entry name" value="MFS_1"/>
    <property type="match status" value="1"/>
</dbReference>
<comment type="subcellular location">
    <subcellularLocation>
        <location evidence="2">Basolateral cell membrane</location>
        <topology evidence="2">Multi-pass membrane protein</topology>
    </subcellularLocation>
    <subcellularLocation>
        <location evidence="3">Cytoplasmic vesicle</location>
        <location evidence="3">Secretory vesicle membrane</location>
        <topology evidence="3">Multi-pass membrane protein</topology>
    </subcellularLocation>
    <subcellularLocation>
        <location evidence="1">Cytoplasmic vesicle</location>
        <location evidence="1">Secretory vesicle</location>
        <location evidence="1">Synaptic vesicle membrane</location>
    </subcellularLocation>
    <subcellularLocation>
        <location evidence="4">Lysosome membrane</location>
    </subcellularLocation>
</comment>
<dbReference type="CDD" id="cd17318">
    <property type="entry name" value="MFS_SLC17"/>
    <property type="match status" value="1"/>
</dbReference>
<comment type="function">
    <text evidence="21">Receptor for CM101, a polysaccharide produced by group B Streptococcus with antipathoangiogenic properties.</text>
</comment>
<comment type="catalytic activity">
    <reaction evidence="17">
        <text>N-acetylneuraminate(in) + H(+)(in) = N-acetylneuraminate(out) + H(+)(out)</text>
        <dbReference type="Rhea" id="RHEA:28987"/>
        <dbReference type="ChEBI" id="CHEBI:15378"/>
        <dbReference type="ChEBI" id="CHEBI:35418"/>
    </reaction>
    <physiologicalReaction direction="right-to-left" evidence="17">
        <dbReference type="Rhea" id="RHEA:28989"/>
    </physiologicalReaction>
</comment>
<accession>A0A443SDK3</accession>
<feature type="transmembrane region" description="Helical" evidence="26">
    <location>
        <begin position="108"/>
        <end position="127"/>
    </location>
</feature>
<proteinExistence type="predicted"/>
<dbReference type="AlphaFoldDB" id="A0A443SDK3"/>
<evidence type="ECO:0000313" key="28">
    <source>
        <dbReference type="EMBL" id="RWS25607.1"/>
    </source>
</evidence>
<evidence type="ECO:0000256" key="1">
    <source>
        <dbReference type="ARBA" id="ARBA00004432"/>
    </source>
</evidence>
<evidence type="ECO:0000256" key="20">
    <source>
        <dbReference type="ARBA" id="ARBA00051612"/>
    </source>
</evidence>
<dbReference type="GO" id="GO:0046942">
    <property type="term" value="P:carboxylic acid transport"/>
    <property type="evidence" value="ECO:0007669"/>
    <property type="project" value="UniProtKB-ARBA"/>
</dbReference>
<keyword evidence="10" id="KW-0770">Synapse</keyword>
<evidence type="ECO:0000256" key="16">
    <source>
        <dbReference type="ARBA" id="ARBA00050554"/>
    </source>
</evidence>
<feature type="transmembrane region" description="Helical" evidence="26">
    <location>
        <begin position="167"/>
        <end position="191"/>
    </location>
</feature>
<dbReference type="Gene3D" id="1.20.1250.20">
    <property type="entry name" value="MFS general substrate transporter like domains"/>
    <property type="match status" value="2"/>
</dbReference>
<comment type="catalytic activity">
    <reaction evidence="18">
        <text>N-acetyl-L-aspartyl-L-glutamate(out) = N-acetyl-L-aspartyl-L-glutamate(in)</text>
        <dbReference type="Rhea" id="RHEA:72599"/>
        <dbReference type="ChEBI" id="CHEBI:76931"/>
    </reaction>
    <physiologicalReaction direction="left-to-right" evidence="18">
        <dbReference type="Rhea" id="RHEA:72600"/>
    </physiologicalReaction>
</comment>
<keyword evidence="11 26" id="KW-0472">Membrane</keyword>
<feature type="transmembrane region" description="Helical" evidence="26">
    <location>
        <begin position="263"/>
        <end position="286"/>
    </location>
</feature>
<evidence type="ECO:0000256" key="25">
    <source>
        <dbReference type="ARBA" id="ARBA00081925"/>
    </source>
</evidence>
<feature type="transmembrane region" description="Helical" evidence="26">
    <location>
        <begin position="428"/>
        <end position="452"/>
    </location>
</feature>
<dbReference type="PANTHER" id="PTHR11662:SF399">
    <property type="entry name" value="FI19708P1-RELATED"/>
    <property type="match status" value="1"/>
</dbReference>
<feature type="transmembrane region" description="Helical" evidence="26">
    <location>
        <begin position="395"/>
        <end position="422"/>
    </location>
</feature>
<evidence type="ECO:0000256" key="19">
    <source>
        <dbReference type="ARBA" id="ARBA00051447"/>
    </source>
</evidence>
<evidence type="ECO:0000256" key="14">
    <source>
        <dbReference type="ARBA" id="ARBA00023329"/>
    </source>
</evidence>
<dbReference type="GO" id="GO:0006820">
    <property type="term" value="P:monoatomic anion transport"/>
    <property type="evidence" value="ECO:0007669"/>
    <property type="project" value="TreeGrafter"/>
</dbReference>
<keyword evidence="7 26" id="KW-0812">Transmembrane</keyword>
<dbReference type="InterPro" id="IPR020846">
    <property type="entry name" value="MFS_dom"/>
</dbReference>
<dbReference type="OrthoDB" id="2985014at2759"/>
<dbReference type="PROSITE" id="PS50850">
    <property type="entry name" value="MFS"/>
    <property type="match status" value="1"/>
</dbReference>
<comment type="catalytic activity">
    <reaction evidence="16">
        <text>L-aspartate(out) = L-aspartate(in)</text>
        <dbReference type="Rhea" id="RHEA:66332"/>
        <dbReference type="ChEBI" id="CHEBI:29991"/>
    </reaction>
    <physiologicalReaction direction="left-to-right" evidence="16">
        <dbReference type="Rhea" id="RHEA:66333"/>
    </physiologicalReaction>
</comment>
<reference evidence="28 29" key="1">
    <citation type="journal article" date="2018" name="Gigascience">
        <title>Genomes of trombidid mites reveal novel predicted allergens and laterally-transferred genes associated with secondary metabolism.</title>
        <authorList>
            <person name="Dong X."/>
            <person name="Chaisiri K."/>
            <person name="Xia D."/>
            <person name="Armstrong S.D."/>
            <person name="Fang Y."/>
            <person name="Donnelly M.J."/>
            <person name="Kadowaki T."/>
            <person name="McGarry J.W."/>
            <person name="Darby A.C."/>
            <person name="Makepeace B.L."/>
        </authorList>
    </citation>
    <scope>NUCLEOTIDE SEQUENCE [LARGE SCALE GENOMIC DNA]</scope>
    <source>
        <strain evidence="28">UoL-UT</strain>
    </source>
</reference>
<evidence type="ECO:0000256" key="4">
    <source>
        <dbReference type="ARBA" id="ARBA00004656"/>
    </source>
</evidence>
<evidence type="ECO:0000256" key="2">
    <source>
        <dbReference type="ARBA" id="ARBA00004554"/>
    </source>
</evidence>
<evidence type="ECO:0000256" key="17">
    <source>
        <dbReference type="ARBA" id="ARBA00050625"/>
    </source>
</evidence>
<evidence type="ECO:0000256" key="3">
    <source>
        <dbReference type="ARBA" id="ARBA00004638"/>
    </source>
</evidence>
<dbReference type="InterPro" id="IPR036259">
    <property type="entry name" value="MFS_trans_sf"/>
</dbReference>